<dbReference type="InterPro" id="IPR020806">
    <property type="entry name" value="PKS_PP-bd"/>
</dbReference>
<dbReference type="SUPFAM" id="SSF47336">
    <property type="entry name" value="ACP-like"/>
    <property type="match status" value="1"/>
</dbReference>
<dbReference type="RefSeq" id="WP_075128041.1">
    <property type="nucleotide sequence ID" value="NZ_MSIE01000046.1"/>
</dbReference>
<dbReference type="OrthoDB" id="9809025at2"/>
<comment type="caution">
    <text evidence="4">The sequence shown here is derived from an EMBL/GenBank/DDBJ whole genome shotgun (WGS) entry which is preliminary data.</text>
</comment>
<accession>A0A1Q8CKY1</accession>
<dbReference type="Gene3D" id="1.10.1200.10">
    <property type="entry name" value="ACP-like"/>
    <property type="match status" value="1"/>
</dbReference>
<name>A0A1Q8CKY1_9PSEU</name>
<dbReference type="PROSITE" id="PS00012">
    <property type="entry name" value="PHOSPHOPANTETHEINE"/>
    <property type="match status" value="1"/>
</dbReference>
<keyword evidence="5" id="KW-1185">Reference proteome</keyword>
<evidence type="ECO:0000256" key="1">
    <source>
        <dbReference type="ARBA" id="ARBA00022450"/>
    </source>
</evidence>
<dbReference type="Pfam" id="PF00550">
    <property type="entry name" value="PP-binding"/>
    <property type="match status" value="1"/>
</dbReference>
<feature type="domain" description="Polyketide synthase-like phosphopantetheine-binding" evidence="3">
    <location>
        <begin position="7"/>
        <end position="70"/>
    </location>
</feature>
<dbReference type="EMBL" id="MSIE01000046">
    <property type="protein sequence ID" value="OLF15012.1"/>
    <property type="molecule type" value="Genomic_DNA"/>
</dbReference>
<dbReference type="Proteomes" id="UP000185596">
    <property type="component" value="Unassembled WGS sequence"/>
</dbReference>
<dbReference type="InterPro" id="IPR036736">
    <property type="entry name" value="ACP-like_sf"/>
</dbReference>
<reference evidence="4 5" key="1">
    <citation type="submission" date="2016-12" db="EMBL/GenBank/DDBJ databases">
        <title>The draft genome sequence of Actinophytocola sp. 11-183.</title>
        <authorList>
            <person name="Wang W."/>
            <person name="Yuan L."/>
        </authorList>
    </citation>
    <scope>NUCLEOTIDE SEQUENCE [LARGE SCALE GENOMIC DNA]</scope>
    <source>
        <strain evidence="4 5">11-183</strain>
    </source>
</reference>
<keyword evidence="2" id="KW-0597">Phosphoprotein</keyword>
<evidence type="ECO:0000313" key="5">
    <source>
        <dbReference type="Proteomes" id="UP000185596"/>
    </source>
</evidence>
<proteinExistence type="predicted"/>
<evidence type="ECO:0000313" key="4">
    <source>
        <dbReference type="EMBL" id="OLF15012.1"/>
    </source>
</evidence>
<evidence type="ECO:0000256" key="2">
    <source>
        <dbReference type="ARBA" id="ARBA00022553"/>
    </source>
</evidence>
<dbReference type="SMART" id="SM00823">
    <property type="entry name" value="PKS_PP"/>
    <property type="match status" value="1"/>
</dbReference>
<dbReference type="InterPro" id="IPR009081">
    <property type="entry name" value="PP-bd_ACP"/>
</dbReference>
<protein>
    <submittedName>
        <fullName evidence="4">Acyl carrier protein</fullName>
    </submittedName>
</protein>
<keyword evidence="1" id="KW-0596">Phosphopantetheine</keyword>
<organism evidence="4 5">
    <name type="scientific">Actinophytocola xanthii</name>
    <dbReference type="NCBI Taxonomy" id="1912961"/>
    <lineage>
        <taxon>Bacteria</taxon>
        <taxon>Bacillati</taxon>
        <taxon>Actinomycetota</taxon>
        <taxon>Actinomycetes</taxon>
        <taxon>Pseudonocardiales</taxon>
        <taxon>Pseudonocardiaceae</taxon>
    </lineage>
</organism>
<dbReference type="STRING" id="1912961.BU204_24250"/>
<dbReference type="AlphaFoldDB" id="A0A1Q8CKY1"/>
<evidence type="ECO:0000259" key="3">
    <source>
        <dbReference type="SMART" id="SM00823"/>
    </source>
</evidence>
<dbReference type="GO" id="GO:0031177">
    <property type="term" value="F:phosphopantetheine binding"/>
    <property type="evidence" value="ECO:0007669"/>
    <property type="project" value="InterPro"/>
</dbReference>
<sequence>MTNVDTLDAVRSAVAEAVGIDETDAEPNATVLGDLGAESIDLLDILFRIERKVGVKISANEIAELLQGDLSDEEFEGEDGVITEAGLAQLASVLPQIDRAELAGKVTADDVMTLFTVQNLADLAAARAALADVS</sequence>
<gene>
    <name evidence="4" type="ORF">BU204_24250</name>
</gene>
<dbReference type="InterPro" id="IPR006162">
    <property type="entry name" value="Ppantetheine_attach_site"/>
</dbReference>